<proteinExistence type="predicted"/>
<name>A0A9N9BZ61_9GLOM</name>
<dbReference type="OrthoDB" id="2384258at2759"/>
<accession>A0A9N9BZ61</accession>
<dbReference type="EMBL" id="CAJVPK010001358">
    <property type="protein sequence ID" value="CAG8583460.1"/>
    <property type="molecule type" value="Genomic_DNA"/>
</dbReference>
<reference evidence="1" key="1">
    <citation type="submission" date="2021-06" db="EMBL/GenBank/DDBJ databases">
        <authorList>
            <person name="Kallberg Y."/>
            <person name="Tangrot J."/>
            <person name="Rosling A."/>
        </authorList>
    </citation>
    <scope>NUCLEOTIDE SEQUENCE</scope>
    <source>
        <strain evidence="1">AZ414A</strain>
    </source>
</reference>
<comment type="caution">
    <text evidence="1">The sequence shown here is derived from an EMBL/GenBank/DDBJ whole genome shotgun (WGS) entry which is preliminary data.</text>
</comment>
<sequence>MNRIPIDGVPYGSLKRCYELKGTSNETLNGLSLLNRPGLSFSNRYKDEFTDEDLYPALMDPISYTIHCDGTFCNKTCAGCLDYNCTTNDKYGEKTKHVVGPASATTDKIVTAMQQMMGWIDSLELR</sequence>
<keyword evidence="2" id="KW-1185">Reference proteome</keyword>
<evidence type="ECO:0000313" key="1">
    <source>
        <dbReference type="EMBL" id="CAG8583460.1"/>
    </source>
</evidence>
<organism evidence="1 2">
    <name type="scientific">Diversispora eburnea</name>
    <dbReference type="NCBI Taxonomy" id="1213867"/>
    <lineage>
        <taxon>Eukaryota</taxon>
        <taxon>Fungi</taxon>
        <taxon>Fungi incertae sedis</taxon>
        <taxon>Mucoromycota</taxon>
        <taxon>Glomeromycotina</taxon>
        <taxon>Glomeromycetes</taxon>
        <taxon>Diversisporales</taxon>
        <taxon>Diversisporaceae</taxon>
        <taxon>Diversispora</taxon>
    </lineage>
</organism>
<feature type="non-terminal residue" evidence="1">
    <location>
        <position position="1"/>
    </location>
</feature>
<dbReference type="Proteomes" id="UP000789706">
    <property type="component" value="Unassembled WGS sequence"/>
</dbReference>
<evidence type="ECO:0000313" key="2">
    <source>
        <dbReference type="Proteomes" id="UP000789706"/>
    </source>
</evidence>
<dbReference type="AlphaFoldDB" id="A0A9N9BZ61"/>
<protein>
    <submittedName>
        <fullName evidence="1">3127_t:CDS:1</fullName>
    </submittedName>
</protein>
<gene>
    <name evidence="1" type="ORF">DEBURN_LOCUS8686</name>
</gene>